<dbReference type="InterPro" id="IPR014284">
    <property type="entry name" value="RNA_pol_sigma-70_dom"/>
</dbReference>
<dbReference type="Pfam" id="PF04539">
    <property type="entry name" value="Sigma70_r3"/>
    <property type="match status" value="1"/>
</dbReference>
<comment type="subunit">
    <text evidence="6">Interacts with the RNA polymerase core enzyme.</text>
</comment>
<dbReference type="Proteomes" id="UP000451565">
    <property type="component" value="Unassembled WGS sequence"/>
</dbReference>
<feature type="region of interest" description="Sigma-70 factor domain-1" evidence="6">
    <location>
        <begin position="73"/>
        <end position="106"/>
    </location>
</feature>
<organism evidence="9 10">
    <name type="scientific">Glaciimonas soli</name>
    <dbReference type="NCBI Taxonomy" id="2590999"/>
    <lineage>
        <taxon>Bacteria</taxon>
        <taxon>Pseudomonadati</taxon>
        <taxon>Pseudomonadota</taxon>
        <taxon>Betaproteobacteria</taxon>
        <taxon>Burkholderiales</taxon>
        <taxon>Oxalobacteraceae</taxon>
        <taxon>Glaciimonas</taxon>
    </lineage>
</organism>
<dbReference type="InterPro" id="IPR007624">
    <property type="entry name" value="RNA_pol_sigma70_r3"/>
</dbReference>
<dbReference type="GO" id="GO:0005737">
    <property type="term" value="C:cytoplasm"/>
    <property type="evidence" value="ECO:0007669"/>
    <property type="project" value="UniProtKB-SubCell"/>
</dbReference>
<dbReference type="PANTHER" id="PTHR30603">
    <property type="entry name" value="RNA POLYMERASE SIGMA FACTOR RPO"/>
    <property type="match status" value="1"/>
</dbReference>
<comment type="caution">
    <text evidence="9">The sequence shown here is derived from an EMBL/GenBank/DDBJ whole genome shotgun (WGS) entry which is preliminary data.</text>
</comment>
<dbReference type="InterPro" id="IPR012761">
    <property type="entry name" value="RNA_pol_sigma_RpoS"/>
</dbReference>
<dbReference type="SUPFAM" id="SSF88946">
    <property type="entry name" value="Sigma2 domain of RNA polymerase sigma factors"/>
    <property type="match status" value="1"/>
</dbReference>
<dbReference type="InterPro" id="IPR036388">
    <property type="entry name" value="WH-like_DNA-bd_sf"/>
</dbReference>
<comment type="similarity">
    <text evidence="6">Belongs to the sigma-70 factor family. RpoS subfamily.</text>
</comment>
<dbReference type="InterPro" id="IPR013324">
    <property type="entry name" value="RNA_pol_sigma_r3/r4-like"/>
</dbReference>
<dbReference type="GO" id="GO:0003677">
    <property type="term" value="F:DNA binding"/>
    <property type="evidence" value="ECO:0007669"/>
    <property type="project" value="UniProtKB-UniRule"/>
</dbReference>
<dbReference type="EMBL" id="WINI01000001">
    <property type="protein sequence ID" value="MQQ99332.1"/>
    <property type="molecule type" value="Genomic_DNA"/>
</dbReference>
<sequence length="347" mass="39040">MFSESASDDVLDDLDSGLLNDRVSHIDGYAEEAEEVDAANTDDIVNVDDISVVDAGFGAEELKKVLASELSTDTTQHYLNQIGTRPLLTVTEEVHFATLAKQGDFPSRQKMIEHNLRLVVSIAKHYINRGVALLDLIEEGNLGLMRAIDKFEPERGFRFSTYATWWIRQSIERSIMNQARTVRLPVHMVRELNQILRAKYHLEAQHHNGKDACAEDIAHLVDRPIDQVQAVLILAEHATSLDAALDQDPAASLIDLLQCATEENPDFCAEQKETCVLIRMWLDKLSDKQRNVIMRRFGFDNDEPTTLEELASEIGVTRERVRQIQQEALIKLKRLLGAKGVGKGAFL</sequence>
<keyword evidence="3 6" id="KW-0731">Sigma factor</keyword>
<reference evidence="9 10" key="1">
    <citation type="submission" date="2019-10" db="EMBL/GenBank/DDBJ databases">
        <title>Glaciimonas soli sp. nov., a psychrophilic bacterium isolated from the forest soil of a high elevation mountain in Taiwan.</title>
        <authorList>
            <person name="Wang L.-T."/>
            <person name="Shieh W.Y."/>
        </authorList>
    </citation>
    <scope>NUCLEOTIDE SEQUENCE [LARGE SCALE GENOMIC DNA]</scope>
    <source>
        <strain evidence="9 10">GS1</strain>
    </source>
</reference>
<dbReference type="InterPro" id="IPR013325">
    <property type="entry name" value="RNA_pol_sigma_r2"/>
</dbReference>
<dbReference type="Pfam" id="PF04542">
    <property type="entry name" value="Sigma70_r2"/>
    <property type="match status" value="1"/>
</dbReference>
<dbReference type="CDD" id="cd06171">
    <property type="entry name" value="Sigma70_r4"/>
    <property type="match status" value="1"/>
</dbReference>
<evidence type="ECO:0000259" key="8">
    <source>
        <dbReference type="PROSITE" id="PS00716"/>
    </source>
</evidence>
<dbReference type="Gene3D" id="1.10.601.10">
    <property type="entry name" value="RNA Polymerase Primary Sigma Factor"/>
    <property type="match status" value="1"/>
</dbReference>
<proteinExistence type="inferred from homology"/>
<keyword evidence="2 6" id="KW-0805">Transcription regulation</keyword>
<evidence type="ECO:0000256" key="6">
    <source>
        <dbReference type="HAMAP-Rule" id="MF_00959"/>
    </source>
</evidence>
<feature type="DNA-binding region" description="H-T-H motif" evidence="6">
    <location>
        <begin position="307"/>
        <end position="326"/>
    </location>
</feature>
<dbReference type="PROSITE" id="PS00715">
    <property type="entry name" value="SIGMA70_1"/>
    <property type="match status" value="1"/>
</dbReference>
<dbReference type="NCBIfam" id="NF004207">
    <property type="entry name" value="PRK05657.1"/>
    <property type="match status" value="1"/>
</dbReference>
<dbReference type="GO" id="GO:0016987">
    <property type="term" value="F:sigma factor activity"/>
    <property type="evidence" value="ECO:0007669"/>
    <property type="project" value="UniProtKB-UniRule"/>
</dbReference>
<comment type="subcellular location">
    <subcellularLocation>
        <location evidence="6">Cytoplasm</location>
    </subcellularLocation>
</comment>
<dbReference type="AlphaFoldDB" id="A0A843YP53"/>
<dbReference type="NCBIfam" id="TIGR02937">
    <property type="entry name" value="sigma70-ECF"/>
    <property type="match status" value="1"/>
</dbReference>
<dbReference type="FunFam" id="1.10.601.10:FF:000001">
    <property type="entry name" value="RNA polymerase sigma factor SigA"/>
    <property type="match status" value="1"/>
</dbReference>
<dbReference type="SUPFAM" id="SSF88659">
    <property type="entry name" value="Sigma3 and sigma4 domains of RNA polymerase sigma factors"/>
    <property type="match status" value="2"/>
</dbReference>
<comment type="caution">
    <text evidence="6">Lacks conserved residue(s) required for the propagation of feature annotation.</text>
</comment>
<dbReference type="Gene3D" id="1.10.10.10">
    <property type="entry name" value="Winged helix-like DNA-binding domain superfamily/Winged helix DNA-binding domain"/>
    <property type="match status" value="2"/>
</dbReference>
<dbReference type="InterPro" id="IPR000943">
    <property type="entry name" value="RNA_pol_sigma70"/>
</dbReference>
<evidence type="ECO:0000313" key="10">
    <source>
        <dbReference type="Proteomes" id="UP000451565"/>
    </source>
</evidence>
<dbReference type="HAMAP" id="MF_00959">
    <property type="entry name" value="Sigma70_RpoS"/>
    <property type="match status" value="1"/>
</dbReference>
<dbReference type="PANTHER" id="PTHR30603:SF67">
    <property type="entry name" value="RNA POLYMERASE SIGMA FACTOR RPOS"/>
    <property type="match status" value="1"/>
</dbReference>
<evidence type="ECO:0000256" key="1">
    <source>
        <dbReference type="ARBA" id="ARBA00022490"/>
    </source>
</evidence>
<evidence type="ECO:0000256" key="2">
    <source>
        <dbReference type="ARBA" id="ARBA00023015"/>
    </source>
</evidence>
<feature type="short sequence motif" description="Interaction with polymerase core subunit RpoC" evidence="6">
    <location>
        <begin position="135"/>
        <end position="138"/>
    </location>
</feature>
<gene>
    <name evidence="6 9" type="primary">rpoS</name>
    <name evidence="9" type="ORF">GEV47_01355</name>
</gene>
<evidence type="ECO:0000313" key="9">
    <source>
        <dbReference type="EMBL" id="MQQ99332.1"/>
    </source>
</evidence>
<feature type="region of interest" description="Sigma-70 factor domain-2" evidence="6">
    <location>
        <begin position="111"/>
        <end position="181"/>
    </location>
</feature>
<evidence type="ECO:0000259" key="7">
    <source>
        <dbReference type="PROSITE" id="PS00715"/>
    </source>
</evidence>
<dbReference type="PRINTS" id="PR00046">
    <property type="entry name" value="SIGMA70FCT"/>
</dbReference>
<comment type="function">
    <text evidence="6">Sigma factors are initiation factors that promote the attachment of RNA polymerase to specific initiation sites and are then released. This sigma factor is the master transcriptional regulator of the stationary phase and the general stress response.</text>
</comment>
<dbReference type="InterPro" id="IPR050239">
    <property type="entry name" value="Sigma-70_RNA_pol_init_factors"/>
</dbReference>
<dbReference type="OrthoDB" id="9809557at2"/>
<evidence type="ECO:0000256" key="3">
    <source>
        <dbReference type="ARBA" id="ARBA00023082"/>
    </source>
</evidence>
<dbReference type="InterPro" id="IPR007630">
    <property type="entry name" value="RNA_pol_sigma70_r4"/>
</dbReference>
<evidence type="ECO:0000256" key="5">
    <source>
        <dbReference type="ARBA" id="ARBA00023163"/>
    </source>
</evidence>
<accession>A0A843YP53</accession>
<dbReference type="InterPro" id="IPR007627">
    <property type="entry name" value="RNA_pol_sigma70_r2"/>
</dbReference>
<dbReference type="PROSITE" id="PS00716">
    <property type="entry name" value="SIGMA70_2"/>
    <property type="match status" value="1"/>
</dbReference>
<dbReference type="GO" id="GO:0006352">
    <property type="term" value="P:DNA-templated transcription initiation"/>
    <property type="evidence" value="ECO:0007669"/>
    <property type="project" value="UniProtKB-UniRule"/>
</dbReference>
<keyword evidence="4 6" id="KW-0238">DNA-binding</keyword>
<protein>
    <recommendedName>
        <fullName evidence="6">RNA polymerase sigma factor RpoS</fullName>
    </recommendedName>
    <alternativeName>
        <fullName evidence="6">Sigma S</fullName>
    </alternativeName>
    <alternativeName>
        <fullName evidence="6">Sigma-38</fullName>
    </alternativeName>
</protein>
<keyword evidence="1 6" id="KW-0963">Cytoplasm</keyword>
<keyword evidence="10" id="KW-1185">Reference proteome</keyword>
<dbReference type="InterPro" id="IPR009042">
    <property type="entry name" value="RNA_pol_sigma70_r1_2"/>
</dbReference>
<feature type="region of interest" description="Sigma-70 factor domain-4" evidence="6">
    <location>
        <begin position="281"/>
        <end position="334"/>
    </location>
</feature>
<keyword evidence="5 6" id="KW-0804">Transcription</keyword>
<feature type="domain" description="RNA polymerase sigma-70" evidence="7">
    <location>
        <begin position="135"/>
        <end position="148"/>
    </location>
</feature>
<dbReference type="NCBIfam" id="TIGR02394">
    <property type="entry name" value="rpoS_proteo"/>
    <property type="match status" value="1"/>
</dbReference>
<dbReference type="Pfam" id="PF00140">
    <property type="entry name" value="Sigma70_r1_2"/>
    <property type="match status" value="1"/>
</dbReference>
<dbReference type="Pfam" id="PF04545">
    <property type="entry name" value="Sigma70_r4"/>
    <property type="match status" value="1"/>
</dbReference>
<evidence type="ECO:0000256" key="4">
    <source>
        <dbReference type="ARBA" id="ARBA00023125"/>
    </source>
</evidence>
<feature type="domain" description="RNA polymerase sigma-70" evidence="8">
    <location>
        <begin position="306"/>
        <end position="332"/>
    </location>
</feature>
<name>A0A843YP53_9BURK</name>